<gene>
    <name evidence="4" type="ORF">A1Q2_07763</name>
</gene>
<feature type="region of interest" description="Disordered" evidence="2">
    <location>
        <begin position="44"/>
        <end position="72"/>
    </location>
</feature>
<accession>K1VFV9</accession>
<dbReference type="SMART" id="SM00271">
    <property type="entry name" value="DnaJ"/>
    <property type="match status" value="1"/>
</dbReference>
<dbReference type="GO" id="GO:0051082">
    <property type="term" value="F:unfolded protein binding"/>
    <property type="evidence" value="ECO:0007669"/>
    <property type="project" value="TreeGrafter"/>
</dbReference>
<dbReference type="Pfam" id="PF00226">
    <property type="entry name" value="DnaJ"/>
    <property type="match status" value="1"/>
</dbReference>
<sequence length="377" mass="41165">MHACPSCMSAWSVRSASASGSGYNYDVASPSAFGLGRRYAHAAAMPEEEAGPSRPHRDADYKFPERGARGGPPDPFEILGLERSALPGEIKAKSDYKLALILHPDSSHPAASAEHFATLNKAYKLLSDPAQRRSFLQTGYGWASKSGGDGVSAYDQAFHDAVRHAKQAGAAEWRGRGFRDAEAGSGAWTYARYAEFARASEGMGQGMAGEWAKSHGFYDHRRYGANWQAGANTHGGWHPYMADGNPGQGTGEPIYMSNLRFFALIAAFSGIFAFAQMFRATKSAETHKELLKDKHIQSVTPEDGMRRKRLTNSASQALAEAREEAKKFGHQRREQIKRRVRESNVLKEIDQMEVGGDTGHRRIAPPSNPEPPATAAH</sequence>
<dbReference type="InterPro" id="IPR001623">
    <property type="entry name" value="DnaJ_domain"/>
</dbReference>
<evidence type="ECO:0000313" key="4">
    <source>
        <dbReference type="EMBL" id="EKC97966.1"/>
    </source>
</evidence>
<dbReference type="PROSITE" id="PS50076">
    <property type="entry name" value="DNAJ_2"/>
    <property type="match status" value="1"/>
</dbReference>
<keyword evidence="5" id="KW-1185">Reference proteome</keyword>
<dbReference type="InParanoid" id="K1VFV9"/>
<feature type="compositionally biased region" description="Basic and acidic residues" evidence="2">
    <location>
        <begin position="55"/>
        <end position="68"/>
    </location>
</feature>
<dbReference type="OrthoDB" id="445556at2759"/>
<dbReference type="GO" id="GO:0005737">
    <property type="term" value="C:cytoplasm"/>
    <property type="evidence" value="ECO:0007669"/>
    <property type="project" value="TreeGrafter"/>
</dbReference>
<dbReference type="Proteomes" id="UP000006757">
    <property type="component" value="Unassembled WGS sequence"/>
</dbReference>
<dbReference type="HOGENOM" id="CLU_734009_0_0_1"/>
<feature type="compositionally biased region" description="Pro residues" evidence="2">
    <location>
        <begin position="366"/>
        <end position="377"/>
    </location>
</feature>
<dbReference type="InterPro" id="IPR036869">
    <property type="entry name" value="J_dom_sf"/>
</dbReference>
<dbReference type="PRINTS" id="PR00625">
    <property type="entry name" value="JDOMAIN"/>
</dbReference>
<dbReference type="GO" id="GO:0042026">
    <property type="term" value="P:protein refolding"/>
    <property type="evidence" value="ECO:0007669"/>
    <property type="project" value="TreeGrafter"/>
</dbReference>
<dbReference type="EMBL" id="AMBO01000400">
    <property type="protein sequence ID" value="EKC97966.1"/>
    <property type="molecule type" value="Genomic_DNA"/>
</dbReference>
<evidence type="ECO:0000256" key="1">
    <source>
        <dbReference type="ARBA" id="ARBA00023186"/>
    </source>
</evidence>
<dbReference type="PANTHER" id="PTHR43096">
    <property type="entry name" value="DNAJ HOMOLOG 1, MITOCHONDRIAL-RELATED"/>
    <property type="match status" value="1"/>
</dbReference>
<reference evidence="4 5" key="1">
    <citation type="journal article" date="2012" name="Eukaryot. Cell">
        <title>Genome sequence of the Trichosporon asahii environmental strain CBS 8904.</title>
        <authorList>
            <person name="Yang R.Y."/>
            <person name="Li H.T."/>
            <person name="Zhu H."/>
            <person name="Zhou G.P."/>
            <person name="Wang M."/>
            <person name="Wang L."/>
        </authorList>
    </citation>
    <scope>NUCLEOTIDE SEQUENCE [LARGE SCALE GENOMIC DNA]</scope>
    <source>
        <strain evidence="4 5">CBS 8904</strain>
    </source>
</reference>
<protein>
    <recommendedName>
        <fullName evidence="3">J domain-containing protein</fullName>
    </recommendedName>
</protein>
<evidence type="ECO:0000313" key="5">
    <source>
        <dbReference type="Proteomes" id="UP000006757"/>
    </source>
</evidence>
<dbReference type="SUPFAM" id="SSF46565">
    <property type="entry name" value="Chaperone J-domain"/>
    <property type="match status" value="1"/>
</dbReference>
<feature type="domain" description="J" evidence="3">
    <location>
        <begin position="74"/>
        <end position="139"/>
    </location>
</feature>
<dbReference type="PANTHER" id="PTHR43096:SF52">
    <property type="entry name" value="DNAJ HOMOLOG 1, MITOCHONDRIAL-RELATED"/>
    <property type="match status" value="1"/>
</dbReference>
<dbReference type="AlphaFoldDB" id="K1VFV9"/>
<keyword evidence="1" id="KW-0143">Chaperone</keyword>
<dbReference type="CDD" id="cd06257">
    <property type="entry name" value="DnaJ"/>
    <property type="match status" value="1"/>
</dbReference>
<proteinExistence type="predicted"/>
<organism evidence="4 5">
    <name type="scientific">Trichosporon asahii var. asahii (strain CBS 8904)</name>
    <name type="common">Yeast</name>
    <dbReference type="NCBI Taxonomy" id="1220162"/>
    <lineage>
        <taxon>Eukaryota</taxon>
        <taxon>Fungi</taxon>
        <taxon>Dikarya</taxon>
        <taxon>Basidiomycota</taxon>
        <taxon>Agaricomycotina</taxon>
        <taxon>Tremellomycetes</taxon>
        <taxon>Trichosporonales</taxon>
        <taxon>Trichosporonaceae</taxon>
        <taxon>Trichosporon</taxon>
    </lineage>
</organism>
<feature type="region of interest" description="Disordered" evidence="2">
    <location>
        <begin position="351"/>
        <end position="377"/>
    </location>
</feature>
<comment type="caution">
    <text evidence="4">The sequence shown here is derived from an EMBL/GenBank/DDBJ whole genome shotgun (WGS) entry which is preliminary data.</text>
</comment>
<dbReference type="Gene3D" id="1.10.287.110">
    <property type="entry name" value="DnaJ domain"/>
    <property type="match status" value="1"/>
</dbReference>
<dbReference type="eggNOG" id="ENOG502S6WI">
    <property type="taxonomic scope" value="Eukaryota"/>
</dbReference>
<evidence type="ECO:0000256" key="2">
    <source>
        <dbReference type="SAM" id="MobiDB-lite"/>
    </source>
</evidence>
<name>K1VFV9_TRIAC</name>
<dbReference type="STRING" id="1220162.K1VFV9"/>
<dbReference type="OMA" id="ANTHGGW"/>
<evidence type="ECO:0000259" key="3">
    <source>
        <dbReference type="PROSITE" id="PS50076"/>
    </source>
</evidence>